<sequence>MIKPEQTNLTLGFIPLTDSAPLVAAKEMGFFNQWGLNVTLQKQNSWATLRDKLHVGILDAAQMLAPMPLASTLGIGCAKTHIITPLVLSLNGNAITLSQQLHVEILNENSLSHVTLPLAAYLLKNVIQTRKLQGRPKIKFATVFPYSCHFYQLRDWLSSADIKLTDVDIGVVPPVNMVSMLENGDMDGFCVGGPWNAQAVRAGLGITAVTSFDVWQDSPEKVLGLREAWYTSNPNTVLALTAALQQACIWLESTPNRFEIACLMSVSKYLNAPVEVIAPSLIGSCLTDKSMPPREIPSYNQFYKSQSDLINSPEHIRGEWLLSKMQSAGQLDNIDIPHGIVKQIFRPEIYEEMRVKTSETE</sequence>
<evidence type="ECO:0000313" key="6">
    <source>
        <dbReference type="EMBL" id="MCF2946611.1"/>
    </source>
</evidence>
<dbReference type="PANTHER" id="PTHR30024:SF43">
    <property type="entry name" value="BLL4572 PROTEIN"/>
    <property type="match status" value="1"/>
</dbReference>
<keyword evidence="5" id="KW-0472">Membrane</keyword>
<dbReference type="SUPFAM" id="SSF53850">
    <property type="entry name" value="Periplasmic binding protein-like II"/>
    <property type="match status" value="1"/>
</dbReference>
<evidence type="ECO:0000256" key="1">
    <source>
        <dbReference type="ARBA" id="ARBA00004308"/>
    </source>
</evidence>
<evidence type="ECO:0000256" key="4">
    <source>
        <dbReference type="ARBA" id="ARBA00022519"/>
    </source>
</evidence>
<dbReference type="CDD" id="cd13553">
    <property type="entry name" value="PBP2_NrtA_CpmA_like"/>
    <property type="match status" value="1"/>
</dbReference>
<dbReference type="RefSeq" id="WP_235310140.1">
    <property type="nucleotide sequence ID" value="NZ_JAKGAS010000001.1"/>
</dbReference>
<name>A0ABS9D172_9ALTE</name>
<comment type="subcellular location">
    <subcellularLocation>
        <location evidence="1">Endomembrane system</location>
    </subcellularLocation>
</comment>
<keyword evidence="4" id="KW-0997">Cell inner membrane</keyword>
<keyword evidence="3" id="KW-1003">Cell membrane</keyword>
<dbReference type="PANTHER" id="PTHR30024">
    <property type="entry name" value="ALIPHATIC SULFONATES-BINDING PROTEIN-RELATED"/>
    <property type="match status" value="1"/>
</dbReference>
<comment type="caution">
    <text evidence="6">The sequence shown here is derived from an EMBL/GenBank/DDBJ whole genome shotgun (WGS) entry which is preliminary data.</text>
</comment>
<dbReference type="Pfam" id="PF13379">
    <property type="entry name" value="NMT1_2"/>
    <property type="match status" value="1"/>
</dbReference>
<gene>
    <name evidence="6" type="ORF">L0668_00700</name>
</gene>
<reference evidence="6 7" key="1">
    <citation type="submission" date="2022-01" db="EMBL/GenBank/DDBJ databases">
        <title>Paraglaciecola sp. G1-23.</title>
        <authorList>
            <person name="Jin M.S."/>
            <person name="Han D.M."/>
            <person name="Kim H.M."/>
            <person name="Jeon C.O."/>
        </authorList>
    </citation>
    <scope>NUCLEOTIDE SEQUENCE [LARGE SCALE GENOMIC DNA]</scope>
    <source>
        <strain evidence="6 7">G1-23</strain>
    </source>
</reference>
<organism evidence="6 7">
    <name type="scientific">Paraglaciecola algarum</name>
    <dbReference type="NCBI Taxonomy" id="3050085"/>
    <lineage>
        <taxon>Bacteria</taxon>
        <taxon>Pseudomonadati</taxon>
        <taxon>Pseudomonadota</taxon>
        <taxon>Gammaproteobacteria</taxon>
        <taxon>Alteromonadales</taxon>
        <taxon>Alteromonadaceae</taxon>
        <taxon>Paraglaciecola</taxon>
    </lineage>
</organism>
<dbReference type="Gene3D" id="3.40.190.10">
    <property type="entry name" value="Periplasmic binding protein-like II"/>
    <property type="match status" value="2"/>
</dbReference>
<dbReference type="EMBL" id="JAKGAS010000001">
    <property type="protein sequence ID" value="MCF2946611.1"/>
    <property type="molecule type" value="Genomic_DNA"/>
</dbReference>
<evidence type="ECO:0000256" key="5">
    <source>
        <dbReference type="ARBA" id="ARBA00023136"/>
    </source>
</evidence>
<proteinExistence type="predicted"/>
<evidence type="ECO:0000256" key="2">
    <source>
        <dbReference type="ARBA" id="ARBA00022448"/>
    </source>
</evidence>
<dbReference type="Proteomes" id="UP001521137">
    <property type="component" value="Unassembled WGS sequence"/>
</dbReference>
<keyword evidence="7" id="KW-1185">Reference proteome</keyword>
<keyword evidence="2" id="KW-0813">Transport</keyword>
<dbReference type="InterPro" id="IPR044527">
    <property type="entry name" value="NrtA/CpmA_ABC-bd_dom"/>
</dbReference>
<evidence type="ECO:0000313" key="7">
    <source>
        <dbReference type="Proteomes" id="UP001521137"/>
    </source>
</evidence>
<evidence type="ECO:0000256" key="3">
    <source>
        <dbReference type="ARBA" id="ARBA00022475"/>
    </source>
</evidence>
<protein>
    <submittedName>
        <fullName evidence="6">ABC transporter substrate-binding protein</fullName>
    </submittedName>
</protein>
<accession>A0ABS9D172</accession>